<keyword evidence="1" id="KW-1133">Transmembrane helix</keyword>
<evidence type="ECO:0000313" key="3">
    <source>
        <dbReference type="Proteomes" id="UP000133552"/>
    </source>
</evidence>
<dbReference type="Proteomes" id="UP000133552">
    <property type="component" value="Segment"/>
</dbReference>
<dbReference type="KEGG" id="vg:37627528"/>
<dbReference type="EMBL" id="KM205008">
    <property type="protein sequence ID" value="AJR28473.1"/>
    <property type="molecule type" value="Viral_cRNA"/>
</dbReference>
<keyword evidence="1" id="KW-0472">Membrane</keyword>
<evidence type="ECO:0000313" key="2">
    <source>
        <dbReference type="EMBL" id="AJR28473.1"/>
    </source>
</evidence>
<protein>
    <submittedName>
        <fullName evidence="2">Uncharacterized protein</fullName>
    </submittedName>
</protein>
<dbReference type="GeneID" id="37627528"/>
<feature type="transmembrane region" description="Helical" evidence="1">
    <location>
        <begin position="58"/>
        <end position="75"/>
    </location>
</feature>
<keyword evidence="1" id="KW-0812">Transmembrane</keyword>
<evidence type="ECO:0000256" key="1">
    <source>
        <dbReference type="SAM" id="Phobius"/>
    </source>
</evidence>
<accession>A0A0D3R1E4</accession>
<reference evidence="2 3" key="1">
    <citation type="journal article" date="2015" name="PLoS Pathog.">
        <title>Evolution of genome size and complexity in the rhabdoviridae.</title>
        <authorList>
            <person name="Walker P.J."/>
            <person name="Firth C."/>
            <person name="Widen S.G."/>
            <person name="Blasdell K.R."/>
            <person name="Guzman H."/>
            <person name="Wood T.G."/>
            <person name="Paradkar P.N."/>
            <person name="Holmes E.C."/>
            <person name="Tesh R.B."/>
            <person name="Vasilakis N."/>
        </authorList>
    </citation>
    <scope>NUCLEOTIDE SEQUENCE [LARGE SCALE GENOMIC DNA]</scope>
    <source>
        <strain evidence="2">Mn936-77</strain>
    </source>
</reference>
<name>A0A0D3R1E4_9RHAB</name>
<organism evidence="2 3">
    <name type="scientific">Manitoba virus</name>
    <dbReference type="NCBI Taxonomy" id="1272949"/>
    <lineage>
        <taxon>Viruses</taxon>
        <taxon>Riboviria</taxon>
        <taxon>Orthornavirae</taxon>
        <taxon>Negarnaviricota</taxon>
        <taxon>Haploviricotina</taxon>
        <taxon>Monjiviricetes</taxon>
        <taxon>Mononegavirales</taxon>
        <taxon>Rhabdoviridae</taxon>
        <taxon>Alpharhabdovirinae</taxon>
        <taxon>Hapavirus</taxon>
        <taxon>Hapavirus manitoba</taxon>
    </lineage>
</organism>
<proteinExistence type="predicted"/>
<dbReference type="RefSeq" id="YP_009362120.1">
    <property type="nucleotide sequence ID" value="NC_034531.1"/>
</dbReference>
<keyword evidence="3" id="KW-1185">Reference proteome</keyword>
<sequence length="87" mass="10505">MTIMRITISHQHRRKVYYRRLIMIGQSQSSIQKRSTRSWRPLGILRMFNQILPQKRKYLTNLINIILLYLIILLQEKSRSLSPKLNP</sequence>